<keyword evidence="2" id="KW-0863">Zinc-finger</keyword>
<protein>
    <submittedName>
        <fullName evidence="6">Transcriptional regulator, TraR/DksA family</fullName>
    </submittedName>
</protein>
<dbReference type="SUPFAM" id="SSF57716">
    <property type="entry name" value="Glucocorticoid receptor-like (DNA-binding domain)"/>
    <property type="match status" value="1"/>
</dbReference>
<evidence type="ECO:0000259" key="5">
    <source>
        <dbReference type="Pfam" id="PF01258"/>
    </source>
</evidence>
<dbReference type="EMBL" id="CP014782">
    <property type="protein sequence ID" value="AQS38594.1"/>
    <property type="molecule type" value="Genomic_DNA"/>
</dbReference>
<dbReference type="GO" id="GO:0008270">
    <property type="term" value="F:zinc ion binding"/>
    <property type="evidence" value="ECO:0007669"/>
    <property type="project" value="UniProtKB-KW"/>
</dbReference>
<evidence type="ECO:0000256" key="4">
    <source>
        <dbReference type="PROSITE-ProRule" id="PRU00510"/>
    </source>
</evidence>
<dbReference type="STRING" id="225848.Sps_03467"/>
<dbReference type="Proteomes" id="UP000189545">
    <property type="component" value="Chromosome"/>
</dbReference>
<dbReference type="RefSeq" id="WP_077753611.1">
    <property type="nucleotide sequence ID" value="NZ_CP014782.1"/>
</dbReference>
<sequence length="76" mass="8779">MSDQFDRASELEQRYRDDALAKQQRNSHQSEQAFELGGQRHCLGCGVVISLERLRYVPEAVRCIDCQSLTEKQRHG</sequence>
<feature type="zinc finger region" description="dksA C4-type" evidence="4">
    <location>
        <begin position="42"/>
        <end position="66"/>
    </location>
</feature>
<gene>
    <name evidence="6" type="ORF">Sps_03467</name>
</gene>
<dbReference type="PROSITE" id="PS51128">
    <property type="entry name" value="ZF_DKSA_2"/>
    <property type="match status" value="1"/>
</dbReference>
<keyword evidence="1" id="KW-0479">Metal-binding</keyword>
<evidence type="ECO:0000313" key="7">
    <source>
        <dbReference type="Proteomes" id="UP000189545"/>
    </source>
</evidence>
<dbReference type="Pfam" id="PF01258">
    <property type="entry name" value="zf-dskA_traR"/>
    <property type="match status" value="1"/>
</dbReference>
<feature type="domain" description="Zinc finger DksA/TraR C4-type" evidence="5">
    <location>
        <begin position="41"/>
        <end position="71"/>
    </location>
</feature>
<dbReference type="OrthoDB" id="962301at2"/>
<reference evidence="6 7" key="1">
    <citation type="submission" date="2016-03" db="EMBL/GenBank/DDBJ databases">
        <title>Complete genome sequence of Shewanella psychrophila WP2, a deep sea bacterium isolated from west Pacific sediment.</title>
        <authorList>
            <person name="Xu G."/>
            <person name="Jian H."/>
        </authorList>
    </citation>
    <scope>NUCLEOTIDE SEQUENCE [LARGE SCALE GENOMIC DNA]</scope>
    <source>
        <strain evidence="6 7">WP2</strain>
    </source>
</reference>
<evidence type="ECO:0000256" key="1">
    <source>
        <dbReference type="ARBA" id="ARBA00022723"/>
    </source>
</evidence>
<evidence type="ECO:0000256" key="3">
    <source>
        <dbReference type="ARBA" id="ARBA00022833"/>
    </source>
</evidence>
<evidence type="ECO:0000256" key="2">
    <source>
        <dbReference type="ARBA" id="ARBA00022771"/>
    </source>
</evidence>
<organism evidence="6 7">
    <name type="scientific">Shewanella psychrophila</name>
    <dbReference type="NCBI Taxonomy" id="225848"/>
    <lineage>
        <taxon>Bacteria</taxon>
        <taxon>Pseudomonadati</taxon>
        <taxon>Pseudomonadota</taxon>
        <taxon>Gammaproteobacteria</taxon>
        <taxon>Alteromonadales</taxon>
        <taxon>Shewanellaceae</taxon>
        <taxon>Shewanella</taxon>
    </lineage>
</organism>
<dbReference type="KEGG" id="spsw:Sps_03467"/>
<name>A0A1S6HSY2_9GAMM</name>
<evidence type="ECO:0000313" key="6">
    <source>
        <dbReference type="EMBL" id="AQS38594.1"/>
    </source>
</evidence>
<proteinExistence type="predicted"/>
<keyword evidence="7" id="KW-1185">Reference proteome</keyword>
<dbReference type="InterPro" id="IPR000962">
    <property type="entry name" value="Znf_DskA_TraR"/>
</dbReference>
<dbReference type="Gene3D" id="1.20.120.910">
    <property type="entry name" value="DksA, coiled-coil domain"/>
    <property type="match status" value="1"/>
</dbReference>
<accession>A0A1S6HSY2</accession>
<dbReference type="AlphaFoldDB" id="A0A1S6HSY2"/>
<keyword evidence="3" id="KW-0862">Zinc</keyword>